<keyword evidence="3" id="KW-1185">Reference proteome</keyword>
<name>A0A392W0T0_9FABA</name>
<feature type="domain" description="RNase H type-1" evidence="1">
    <location>
        <begin position="1"/>
        <end position="43"/>
    </location>
</feature>
<proteinExistence type="predicted"/>
<protein>
    <recommendedName>
        <fullName evidence="1">RNase H type-1 domain-containing protein</fullName>
    </recommendedName>
</protein>
<dbReference type="Proteomes" id="UP000265520">
    <property type="component" value="Unassembled WGS sequence"/>
</dbReference>
<dbReference type="GO" id="GO:0003676">
    <property type="term" value="F:nucleic acid binding"/>
    <property type="evidence" value="ECO:0007669"/>
    <property type="project" value="InterPro"/>
</dbReference>
<dbReference type="AlphaFoldDB" id="A0A392W0T0"/>
<feature type="non-terminal residue" evidence="2">
    <location>
        <position position="53"/>
    </location>
</feature>
<dbReference type="GO" id="GO:0004523">
    <property type="term" value="F:RNA-DNA hybrid ribonuclease activity"/>
    <property type="evidence" value="ECO:0007669"/>
    <property type="project" value="InterPro"/>
</dbReference>
<evidence type="ECO:0000259" key="1">
    <source>
        <dbReference type="Pfam" id="PF13456"/>
    </source>
</evidence>
<dbReference type="EMBL" id="LXQA011345410">
    <property type="protein sequence ID" value="MCI94036.1"/>
    <property type="molecule type" value="Genomic_DNA"/>
</dbReference>
<organism evidence="2 3">
    <name type="scientific">Trifolium medium</name>
    <dbReference type="NCBI Taxonomy" id="97028"/>
    <lineage>
        <taxon>Eukaryota</taxon>
        <taxon>Viridiplantae</taxon>
        <taxon>Streptophyta</taxon>
        <taxon>Embryophyta</taxon>
        <taxon>Tracheophyta</taxon>
        <taxon>Spermatophyta</taxon>
        <taxon>Magnoliopsida</taxon>
        <taxon>eudicotyledons</taxon>
        <taxon>Gunneridae</taxon>
        <taxon>Pentapetalae</taxon>
        <taxon>rosids</taxon>
        <taxon>fabids</taxon>
        <taxon>Fabales</taxon>
        <taxon>Fabaceae</taxon>
        <taxon>Papilionoideae</taxon>
        <taxon>50 kb inversion clade</taxon>
        <taxon>NPAAA clade</taxon>
        <taxon>Hologalegina</taxon>
        <taxon>IRL clade</taxon>
        <taxon>Trifolieae</taxon>
        <taxon>Trifolium</taxon>
    </lineage>
</organism>
<sequence length="53" mass="5829">MAEACALYKAVQLAIECCFLDVIFESDNSLIVDLVKEGNCKTRDSTAPFVLET</sequence>
<accession>A0A392W0T0</accession>
<comment type="caution">
    <text evidence="2">The sequence shown here is derived from an EMBL/GenBank/DDBJ whole genome shotgun (WGS) entry which is preliminary data.</text>
</comment>
<dbReference type="InterPro" id="IPR002156">
    <property type="entry name" value="RNaseH_domain"/>
</dbReference>
<reference evidence="2 3" key="1">
    <citation type="journal article" date="2018" name="Front. Plant Sci.">
        <title>Red Clover (Trifolium pratense) and Zigzag Clover (T. medium) - A Picture of Genomic Similarities and Differences.</title>
        <authorList>
            <person name="Dluhosova J."/>
            <person name="Istvanek J."/>
            <person name="Nedelnik J."/>
            <person name="Repkova J."/>
        </authorList>
    </citation>
    <scope>NUCLEOTIDE SEQUENCE [LARGE SCALE GENOMIC DNA]</scope>
    <source>
        <strain evidence="3">cv. 10/8</strain>
        <tissue evidence="2">Leaf</tissue>
    </source>
</reference>
<evidence type="ECO:0000313" key="3">
    <source>
        <dbReference type="Proteomes" id="UP000265520"/>
    </source>
</evidence>
<dbReference type="Pfam" id="PF13456">
    <property type="entry name" value="RVT_3"/>
    <property type="match status" value="1"/>
</dbReference>
<evidence type="ECO:0000313" key="2">
    <source>
        <dbReference type="EMBL" id="MCI94036.1"/>
    </source>
</evidence>